<evidence type="ECO:0000313" key="4">
    <source>
        <dbReference type="Proteomes" id="UP001219525"/>
    </source>
</evidence>
<dbReference type="Proteomes" id="UP001219525">
    <property type="component" value="Unassembled WGS sequence"/>
</dbReference>
<dbReference type="SMART" id="SM00225">
    <property type="entry name" value="BTB"/>
    <property type="match status" value="1"/>
</dbReference>
<dbReference type="InterPro" id="IPR000210">
    <property type="entry name" value="BTB/POZ_dom"/>
</dbReference>
<organism evidence="3 4">
    <name type="scientific">Mycena pura</name>
    <dbReference type="NCBI Taxonomy" id="153505"/>
    <lineage>
        <taxon>Eukaryota</taxon>
        <taxon>Fungi</taxon>
        <taxon>Dikarya</taxon>
        <taxon>Basidiomycota</taxon>
        <taxon>Agaricomycotina</taxon>
        <taxon>Agaricomycetes</taxon>
        <taxon>Agaricomycetidae</taxon>
        <taxon>Agaricales</taxon>
        <taxon>Marasmiineae</taxon>
        <taxon>Mycenaceae</taxon>
        <taxon>Mycena</taxon>
    </lineage>
</organism>
<sequence>MPEAPTAFEDAPPPFSGCNDADDTFRTPSDFIIRSHDGVEFHLHKDILKMVSHCFDGMFSVPGGDGNPCELERDGKPVVVLPEPASVLSRLLSLAYPALSPGRYTLKEADLDGVVALHAAANKYQFIHVQCLLERMLENSSLLESHPHRVFAIARLRDLPDLARKAALSTLEYNVCRTWTREIPDLPKIQAAVTPLKDSVRRTLAWTEFPEMRELTWDHVHKLLAFHHTCKPPLEQTKVILKQEISGNKKMMAGTRDANGNLVTSHFQYFCWWGWKDHASECGPKGDIPAPWFLNLTNRLADELFLIPSSTAKTEALPFTPTERKMIDECHECSNNARAERDLRIWIRKLAYSIESSNKEYARVFF</sequence>
<dbReference type="Gene3D" id="3.30.710.10">
    <property type="entry name" value="Potassium Channel Kv1.1, Chain A"/>
    <property type="match status" value="1"/>
</dbReference>
<dbReference type="SUPFAM" id="SSF54695">
    <property type="entry name" value="POZ domain"/>
    <property type="match status" value="1"/>
</dbReference>
<dbReference type="EMBL" id="JARJCW010000117">
    <property type="protein sequence ID" value="KAJ7192667.1"/>
    <property type="molecule type" value="Genomic_DNA"/>
</dbReference>
<feature type="domain" description="BTB" evidence="2">
    <location>
        <begin position="29"/>
        <end position="141"/>
    </location>
</feature>
<comment type="caution">
    <text evidence="3">The sequence shown here is derived from an EMBL/GenBank/DDBJ whole genome shotgun (WGS) entry which is preliminary data.</text>
</comment>
<dbReference type="AlphaFoldDB" id="A0AAD6Y1U4"/>
<feature type="region of interest" description="Disordered" evidence="1">
    <location>
        <begin position="1"/>
        <end position="20"/>
    </location>
</feature>
<evidence type="ECO:0000313" key="3">
    <source>
        <dbReference type="EMBL" id="KAJ7192667.1"/>
    </source>
</evidence>
<proteinExistence type="predicted"/>
<evidence type="ECO:0000256" key="1">
    <source>
        <dbReference type="SAM" id="MobiDB-lite"/>
    </source>
</evidence>
<name>A0AAD6Y1U4_9AGAR</name>
<gene>
    <name evidence="3" type="ORF">GGX14DRAFT_479829</name>
</gene>
<keyword evidence="4" id="KW-1185">Reference proteome</keyword>
<dbReference type="InterPro" id="IPR011333">
    <property type="entry name" value="SKP1/BTB/POZ_sf"/>
</dbReference>
<accession>A0AAD6Y1U4</accession>
<protein>
    <recommendedName>
        <fullName evidence="2">BTB domain-containing protein</fullName>
    </recommendedName>
</protein>
<dbReference type="CDD" id="cd18186">
    <property type="entry name" value="BTB_POZ_ZBTB_KLHL-like"/>
    <property type="match status" value="1"/>
</dbReference>
<evidence type="ECO:0000259" key="2">
    <source>
        <dbReference type="SMART" id="SM00225"/>
    </source>
</evidence>
<dbReference type="Pfam" id="PF00651">
    <property type="entry name" value="BTB"/>
    <property type="match status" value="1"/>
</dbReference>
<reference evidence="3" key="1">
    <citation type="submission" date="2023-03" db="EMBL/GenBank/DDBJ databases">
        <title>Massive genome expansion in bonnet fungi (Mycena s.s.) driven by repeated elements and novel gene families across ecological guilds.</title>
        <authorList>
            <consortium name="Lawrence Berkeley National Laboratory"/>
            <person name="Harder C.B."/>
            <person name="Miyauchi S."/>
            <person name="Viragh M."/>
            <person name="Kuo A."/>
            <person name="Thoen E."/>
            <person name="Andreopoulos B."/>
            <person name="Lu D."/>
            <person name="Skrede I."/>
            <person name="Drula E."/>
            <person name="Henrissat B."/>
            <person name="Morin E."/>
            <person name="Kohler A."/>
            <person name="Barry K."/>
            <person name="LaButti K."/>
            <person name="Morin E."/>
            <person name="Salamov A."/>
            <person name="Lipzen A."/>
            <person name="Mereny Z."/>
            <person name="Hegedus B."/>
            <person name="Baldrian P."/>
            <person name="Stursova M."/>
            <person name="Weitz H."/>
            <person name="Taylor A."/>
            <person name="Grigoriev I.V."/>
            <person name="Nagy L.G."/>
            <person name="Martin F."/>
            <person name="Kauserud H."/>
        </authorList>
    </citation>
    <scope>NUCLEOTIDE SEQUENCE</scope>
    <source>
        <strain evidence="3">9144</strain>
    </source>
</reference>